<dbReference type="CDD" id="cd16917">
    <property type="entry name" value="HATPase_UhpB-NarQ-NarX-like"/>
    <property type="match status" value="1"/>
</dbReference>
<keyword evidence="6" id="KW-0418">Kinase</keyword>
<protein>
    <recommendedName>
        <fullName evidence="2">histidine kinase</fullName>
        <ecNumber evidence="2">2.7.13.3</ecNumber>
    </recommendedName>
</protein>
<gene>
    <name evidence="12" type="ORF">GCM10022403_035400</name>
</gene>
<keyword evidence="7" id="KW-0067">ATP-binding</keyword>
<reference evidence="13" key="1">
    <citation type="journal article" date="2019" name="Int. J. Syst. Evol. Microbiol.">
        <title>The Global Catalogue of Microorganisms (GCM) 10K type strain sequencing project: providing services to taxonomists for standard genome sequencing and annotation.</title>
        <authorList>
            <consortium name="The Broad Institute Genomics Platform"/>
            <consortium name="The Broad Institute Genome Sequencing Center for Infectious Disease"/>
            <person name="Wu L."/>
            <person name="Ma J."/>
        </authorList>
    </citation>
    <scope>NUCLEOTIDE SEQUENCE [LARGE SCALE GENOMIC DNA]</scope>
    <source>
        <strain evidence="13">JCM 17138</strain>
    </source>
</reference>
<sequence length="406" mass="43111">MLQLPDRAAWLRGFARGASVGALLALSAWDLLIAGDAGYPAWRPAAVLAVGLTAVLWPATCRPPWLTPQLRTAAPALLSLLYTAASFIRHRIVPFGPGEIAVLLCLLFIAVRHCTPRWAVISGVLAAGAVLLMPVRYYRTLWSGDEAPVYVLVGLVLVGLVGGLAAYLRSVDYRRTVAVADTRREERLAIAADLHDFVAHHVTGILVQTQMTRMMAAAPPEQRGDGLDPVLAGIERAATEALASMRRTVGVLRDTTEQADRRPVGDLASIAELTDGFASPGGRVTLHRDPDASDDLPHEVQAAAFRVVQESLTNVRRHAADATEITVALGYDGAALSVTVTDDGRGGAQLPAAAHGGGFGLVGLRERVTALGGELRTGPRTTGPGWEVRALLPTPDGKDQKNGRRE</sequence>
<evidence type="ECO:0000256" key="5">
    <source>
        <dbReference type="ARBA" id="ARBA00022741"/>
    </source>
</evidence>
<keyword evidence="3" id="KW-0597">Phosphoprotein</keyword>
<keyword evidence="4" id="KW-0808">Transferase</keyword>
<evidence type="ECO:0000256" key="4">
    <source>
        <dbReference type="ARBA" id="ARBA00022679"/>
    </source>
</evidence>
<keyword evidence="5" id="KW-0547">Nucleotide-binding</keyword>
<feature type="transmembrane region" description="Helical" evidence="10">
    <location>
        <begin position="118"/>
        <end position="137"/>
    </location>
</feature>
<feature type="transmembrane region" description="Helical" evidence="10">
    <location>
        <begin position="149"/>
        <end position="168"/>
    </location>
</feature>
<evidence type="ECO:0000256" key="10">
    <source>
        <dbReference type="SAM" id="Phobius"/>
    </source>
</evidence>
<dbReference type="SMART" id="SM00387">
    <property type="entry name" value="HATPase_c"/>
    <property type="match status" value="1"/>
</dbReference>
<dbReference type="PANTHER" id="PTHR24421">
    <property type="entry name" value="NITRATE/NITRITE SENSOR PROTEIN NARX-RELATED"/>
    <property type="match status" value="1"/>
</dbReference>
<keyword evidence="10" id="KW-0812">Transmembrane</keyword>
<keyword evidence="10" id="KW-1133">Transmembrane helix</keyword>
<dbReference type="Pfam" id="PF07730">
    <property type="entry name" value="HisKA_3"/>
    <property type="match status" value="1"/>
</dbReference>
<feature type="transmembrane region" description="Helical" evidence="10">
    <location>
        <begin position="9"/>
        <end position="29"/>
    </location>
</feature>
<dbReference type="EMBL" id="BAABDE010000017">
    <property type="protein sequence ID" value="GAA3798534.1"/>
    <property type="molecule type" value="Genomic_DNA"/>
</dbReference>
<evidence type="ECO:0000256" key="1">
    <source>
        <dbReference type="ARBA" id="ARBA00000085"/>
    </source>
</evidence>
<comment type="catalytic activity">
    <reaction evidence="1">
        <text>ATP + protein L-histidine = ADP + protein N-phospho-L-histidine.</text>
        <dbReference type="EC" id="2.7.13.3"/>
    </reaction>
</comment>
<dbReference type="InterPro" id="IPR036890">
    <property type="entry name" value="HATPase_C_sf"/>
</dbReference>
<keyword evidence="13" id="KW-1185">Reference proteome</keyword>
<dbReference type="InterPro" id="IPR050482">
    <property type="entry name" value="Sensor_HK_TwoCompSys"/>
</dbReference>
<dbReference type="SUPFAM" id="SSF55874">
    <property type="entry name" value="ATPase domain of HSP90 chaperone/DNA topoisomerase II/histidine kinase"/>
    <property type="match status" value="1"/>
</dbReference>
<evidence type="ECO:0000313" key="13">
    <source>
        <dbReference type="Proteomes" id="UP001501009"/>
    </source>
</evidence>
<feature type="transmembrane region" description="Helical" evidence="10">
    <location>
        <begin position="94"/>
        <end position="111"/>
    </location>
</feature>
<keyword evidence="10" id="KW-0472">Membrane</keyword>
<evidence type="ECO:0000256" key="9">
    <source>
        <dbReference type="SAM" id="MobiDB-lite"/>
    </source>
</evidence>
<evidence type="ECO:0000256" key="3">
    <source>
        <dbReference type="ARBA" id="ARBA00022553"/>
    </source>
</evidence>
<dbReference type="RefSeq" id="WP_275778523.1">
    <property type="nucleotide sequence ID" value="NZ_BAABDE010000017.1"/>
</dbReference>
<name>A0ABP7HL85_9ACTN</name>
<evidence type="ECO:0000256" key="2">
    <source>
        <dbReference type="ARBA" id="ARBA00012438"/>
    </source>
</evidence>
<evidence type="ECO:0000256" key="7">
    <source>
        <dbReference type="ARBA" id="ARBA00022840"/>
    </source>
</evidence>
<dbReference type="Gene3D" id="1.20.5.1930">
    <property type="match status" value="1"/>
</dbReference>
<accession>A0ABP7HL85</accession>
<feature type="region of interest" description="Disordered" evidence="9">
    <location>
        <begin position="376"/>
        <end position="406"/>
    </location>
</feature>
<evidence type="ECO:0000313" key="12">
    <source>
        <dbReference type="EMBL" id="GAA3798534.1"/>
    </source>
</evidence>
<dbReference type="PANTHER" id="PTHR24421:SF10">
    <property type="entry name" value="NITRATE_NITRITE SENSOR PROTEIN NARQ"/>
    <property type="match status" value="1"/>
</dbReference>
<dbReference type="Proteomes" id="UP001501009">
    <property type="component" value="Unassembled WGS sequence"/>
</dbReference>
<comment type="caution">
    <text evidence="12">The sequence shown here is derived from an EMBL/GenBank/DDBJ whole genome shotgun (WGS) entry which is preliminary data.</text>
</comment>
<proteinExistence type="predicted"/>
<dbReference type="InterPro" id="IPR011712">
    <property type="entry name" value="Sig_transdc_His_kin_sub3_dim/P"/>
</dbReference>
<feature type="compositionally biased region" description="Basic and acidic residues" evidence="9">
    <location>
        <begin position="396"/>
        <end position="406"/>
    </location>
</feature>
<dbReference type="Pfam" id="PF02518">
    <property type="entry name" value="HATPase_c"/>
    <property type="match status" value="1"/>
</dbReference>
<evidence type="ECO:0000259" key="11">
    <source>
        <dbReference type="SMART" id="SM00387"/>
    </source>
</evidence>
<keyword evidence="8" id="KW-0902">Two-component regulatory system</keyword>
<feature type="domain" description="Histidine kinase/HSP90-like ATPase" evidence="11">
    <location>
        <begin position="299"/>
        <end position="396"/>
    </location>
</feature>
<dbReference type="Gene3D" id="3.30.565.10">
    <property type="entry name" value="Histidine kinase-like ATPase, C-terminal domain"/>
    <property type="match status" value="1"/>
</dbReference>
<organism evidence="12 13">
    <name type="scientific">Streptomyces coacervatus</name>
    <dbReference type="NCBI Taxonomy" id="647381"/>
    <lineage>
        <taxon>Bacteria</taxon>
        <taxon>Bacillati</taxon>
        <taxon>Actinomycetota</taxon>
        <taxon>Actinomycetes</taxon>
        <taxon>Kitasatosporales</taxon>
        <taxon>Streptomycetaceae</taxon>
        <taxon>Streptomyces</taxon>
    </lineage>
</organism>
<evidence type="ECO:0000256" key="6">
    <source>
        <dbReference type="ARBA" id="ARBA00022777"/>
    </source>
</evidence>
<evidence type="ECO:0000256" key="8">
    <source>
        <dbReference type="ARBA" id="ARBA00023012"/>
    </source>
</evidence>
<dbReference type="EC" id="2.7.13.3" evidence="2"/>
<dbReference type="InterPro" id="IPR003594">
    <property type="entry name" value="HATPase_dom"/>
</dbReference>